<proteinExistence type="inferred from homology"/>
<dbReference type="HOGENOM" id="CLU_013225_2_0_1"/>
<evidence type="ECO:0000313" key="3">
    <source>
        <dbReference type="EMBL" id="EFJ03939.1"/>
    </source>
</evidence>
<feature type="non-terminal residue" evidence="3">
    <location>
        <position position="567"/>
    </location>
</feature>
<dbReference type="OMA" id="FRDECEW"/>
<feature type="compositionally biased region" description="Pro residues" evidence="2">
    <location>
        <begin position="281"/>
        <end position="290"/>
    </location>
</feature>
<dbReference type="FunCoup" id="D8PSF7">
    <property type="interactions" value="187"/>
</dbReference>
<evidence type="ECO:0008006" key="5">
    <source>
        <dbReference type="Google" id="ProtNLM"/>
    </source>
</evidence>
<feature type="region of interest" description="Disordered" evidence="2">
    <location>
        <begin position="233"/>
        <end position="291"/>
    </location>
</feature>
<dbReference type="OrthoDB" id="354769at2759"/>
<dbReference type="eggNOG" id="KOG4760">
    <property type="taxonomic scope" value="Eukaryota"/>
</dbReference>
<keyword evidence="4" id="KW-1185">Reference proteome</keyword>
<protein>
    <recommendedName>
        <fullName evidence="5">Exonuclease V</fullName>
    </recommendedName>
</protein>
<dbReference type="InterPro" id="IPR003903">
    <property type="entry name" value="UIM_dom"/>
</dbReference>
<evidence type="ECO:0000256" key="1">
    <source>
        <dbReference type="ARBA" id="ARBA00009797"/>
    </source>
</evidence>
<dbReference type="PANTHER" id="PTHR14464">
    <property type="entry name" value="EXONUCLEASE V"/>
    <property type="match status" value="1"/>
</dbReference>
<dbReference type="Pfam" id="PF09810">
    <property type="entry name" value="Exo5"/>
    <property type="match status" value="1"/>
</dbReference>
<name>D8PSF7_SCHCM</name>
<dbReference type="GO" id="GO:0036297">
    <property type="term" value="P:interstrand cross-link repair"/>
    <property type="evidence" value="ECO:0007669"/>
    <property type="project" value="TreeGrafter"/>
</dbReference>
<dbReference type="Proteomes" id="UP000007431">
    <property type="component" value="Unassembled WGS sequence"/>
</dbReference>
<dbReference type="AlphaFoldDB" id="D8PSF7"/>
<dbReference type="GO" id="GO:0045145">
    <property type="term" value="F:single-stranded DNA 5'-3' DNA exonuclease activity"/>
    <property type="evidence" value="ECO:0007669"/>
    <property type="project" value="InterPro"/>
</dbReference>
<dbReference type="InterPro" id="IPR019190">
    <property type="entry name" value="EXOV"/>
</dbReference>
<sequence>MSDSEDSYAGYNDFADLTEEDLLALGDPDPSTLASTSKLSEPRDESTTGALSVAVEIEGKITTSKDEDDDMPPAFYVAHDCLEDIEDAVKSPAELYRRQGVFSVSDLCAPQWCEVQFDYGLRGKRSRPLKDRPRSFRSSKGKEITVAPEVEAKNDARTKGGREIHKELEREIMAEPIYVRITCDEEKWALRLVNLIMNLRQLMIMGITRETPVFGIIHDEVVVGIIDEIHMKPYASPTPKTPKRARPPLSQSQNTIDKYLSPKKNSPVRSKSDVGHIRCPSVPPPPPPPSYTLSLLDTKTRTARSMPSDLDALPSRIQLMLYKRILSDLLRTSPSFDFAYLWAKLDLDPYRPFPTTVLKDTGMLPDQLDGGQLCLSDVVELWWKLRDELNAEVASRLQLVYRLIPEGERRGRRGKGRRRETDFQEREDEGLARAIQASLEDLREVETPPVEVVEGEINGATASHSEEVGIPAIEGASVTDVADNPGALPSPSLEVIGTKEFIMDDAVLNAHVESVFQWWRGERAPQGVPVELARRCHTCEYMQDCEWREAKAQEAREKVEGRRTGYW</sequence>
<organism evidence="4">
    <name type="scientific">Schizophyllum commune (strain H4-8 / FGSC 9210)</name>
    <name type="common">Split gill fungus</name>
    <dbReference type="NCBI Taxonomy" id="578458"/>
    <lineage>
        <taxon>Eukaryota</taxon>
        <taxon>Fungi</taxon>
        <taxon>Dikarya</taxon>
        <taxon>Basidiomycota</taxon>
        <taxon>Agaricomycotina</taxon>
        <taxon>Agaricomycetes</taxon>
        <taxon>Agaricomycetidae</taxon>
        <taxon>Agaricales</taxon>
        <taxon>Schizophyllaceae</taxon>
        <taxon>Schizophyllum</taxon>
    </lineage>
</organism>
<reference evidence="3 4" key="1">
    <citation type="journal article" date="2010" name="Nat. Biotechnol.">
        <title>Genome sequence of the model mushroom Schizophyllum commune.</title>
        <authorList>
            <person name="Ohm R.A."/>
            <person name="de Jong J.F."/>
            <person name="Lugones L.G."/>
            <person name="Aerts A."/>
            <person name="Kothe E."/>
            <person name="Stajich J.E."/>
            <person name="de Vries R.P."/>
            <person name="Record E."/>
            <person name="Levasseur A."/>
            <person name="Baker S.E."/>
            <person name="Bartholomew K.A."/>
            <person name="Coutinho P.M."/>
            <person name="Erdmann S."/>
            <person name="Fowler T.J."/>
            <person name="Gathman A.C."/>
            <person name="Lombard V."/>
            <person name="Henrissat B."/>
            <person name="Knabe N."/>
            <person name="Kuees U."/>
            <person name="Lilly W.W."/>
            <person name="Lindquist E."/>
            <person name="Lucas S."/>
            <person name="Magnuson J.K."/>
            <person name="Piumi F."/>
            <person name="Raudaskoski M."/>
            <person name="Salamov A."/>
            <person name="Schmutz J."/>
            <person name="Schwarze F.W.M.R."/>
            <person name="vanKuyk P.A."/>
            <person name="Horton J.S."/>
            <person name="Grigoriev I.V."/>
            <person name="Woesten H.A.B."/>
        </authorList>
    </citation>
    <scope>NUCLEOTIDE SEQUENCE [LARGE SCALE GENOMIC DNA]</scope>
    <source>
        <strain evidence="4">H4-8 / FGSC 9210</strain>
    </source>
</reference>
<evidence type="ECO:0000256" key="2">
    <source>
        <dbReference type="SAM" id="MobiDB-lite"/>
    </source>
</evidence>
<dbReference type="GO" id="GO:0005739">
    <property type="term" value="C:mitochondrion"/>
    <property type="evidence" value="ECO:0007669"/>
    <property type="project" value="TreeGrafter"/>
</dbReference>
<dbReference type="PANTHER" id="PTHR14464:SF4">
    <property type="entry name" value="EXONUCLEASE V"/>
    <property type="match status" value="1"/>
</dbReference>
<feature type="region of interest" description="Disordered" evidence="2">
    <location>
        <begin position="20"/>
        <end position="52"/>
    </location>
</feature>
<dbReference type="PROSITE" id="PS50330">
    <property type="entry name" value="UIM"/>
    <property type="match status" value="1"/>
</dbReference>
<dbReference type="GO" id="GO:0005634">
    <property type="term" value="C:nucleus"/>
    <property type="evidence" value="ECO:0007669"/>
    <property type="project" value="TreeGrafter"/>
</dbReference>
<dbReference type="RefSeq" id="XP_003038841.1">
    <property type="nucleotide sequence ID" value="XM_003038795.1"/>
</dbReference>
<dbReference type="VEuPathDB" id="FungiDB:SCHCODRAFT_02149170"/>
<dbReference type="KEGG" id="scm:SCHCO_02149170"/>
<dbReference type="InParanoid" id="D8PSF7"/>
<accession>D8PSF7</accession>
<dbReference type="EMBL" id="GL377302">
    <property type="protein sequence ID" value="EFJ03939.1"/>
    <property type="molecule type" value="Genomic_DNA"/>
</dbReference>
<dbReference type="GeneID" id="9594713"/>
<gene>
    <name evidence="3" type="ORF">SCHCODRAFT_104361</name>
</gene>
<comment type="similarity">
    <text evidence="1">Belongs to the EXO5 family.</text>
</comment>
<evidence type="ECO:0000313" key="4">
    <source>
        <dbReference type="Proteomes" id="UP000007431"/>
    </source>
</evidence>